<evidence type="ECO:0000256" key="1">
    <source>
        <dbReference type="ARBA" id="ARBA00000683"/>
    </source>
</evidence>
<evidence type="ECO:0000256" key="9">
    <source>
        <dbReference type="ARBA" id="ARBA00022597"/>
    </source>
</evidence>
<dbReference type="InterPro" id="IPR036618">
    <property type="entry name" value="PtsI_HPr-bd_sf"/>
</dbReference>
<keyword evidence="6" id="KW-0813">Transport</keyword>
<evidence type="ECO:0000256" key="12">
    <source>
        <dbReference type="ARBA" id="ARBA00022723"/>
    </source>
</evidence>
<dbReference type="Pfam" id="PF00381">
    <property type="entry name" value="PTS-HPr"/>
    <property type="match status" value="1"/>
</dbReference>
<dbReference type="InterPro" id="IPR023151">
    <property type="entry name" value="PEP_util_CS"/>
</dbReference>
<evidence type="ECO:0000256" key="10">
    <source>
        <dbReference type="ARBA" id="ARBA00022679"/>
    </source>
</evidence>
<evidence type="ECO:0000256" key="3">
    <source>
        <dbReference type="ARBA" id="ARBA00004496"/>
    </source>
</evidence>
<comment type="similarity">
    <text evidence="4">Belongs to the PEP-utilizing enzyme family.</text>
</comment>
<comment type="subcellular location">
    <subcellularLocation>
        <location evidence="3">Cytoplasm</location>
    </subcellularLocation>
</comment>
<dbReference type="InterPro" id="IPR050499">
    <property type="entry name" value="PEP-utilizing_PTS_enzyme"/>
</dbReference>
<dbReference type="EC" id="2.7.3.9" evidence="5"/>
<dbReference type="CDD" id="cd00367">
    <property type="entry name" value="PTS-HPr_like"/>
    <property type="match status" value="1"/>
</dbReference>
<evidence type="ECO:0000256" key="13">
    <source>
        <dbReference type="ARBA" id="ARBA00022777"/>
    </source>
</evidence>
<organism evidence="17 18">
    <name type="scientific">Pseudorhodoferax soli</name>
    <dbReference type="NCBI Taxonomy" id="545864"/>
    <lineage>
        <taxon>Bacteria</taxon>
        <taxon>Pseudomonadati</taxon>
        <taxon>Pseudomonadota</taxon>
        <taxon>Betaproteobacteria</taxon>
        <taxon>Burkholderiales</taxon>
        <taxon>Comamonadaceae</taxon>
    </lineage>
</organism>
<dbReference type="InterPro" id="IPR040442">
    <property type="entry name" value="Pyrv_kinase-like_dom_sf"/>
</dbReference>
<dbReference type="PRINTS" id="PR00107">
    <property type="entry name" value="PHOSPHOCPHPR"/>
</dbReference>
<comment type="caution">
    <text evidence="17">The sequence shown here is derived from an EMBL/GenBank/DDBJ whole genome shotgun (WGS) entry which is preliminary data.</text>
</comment>
<dbReference type="Gene3D" id="3.20.20.60">
    <property type="entry name" value="Phosphoenolpyruvate-binding domains"/>
    <property type="match status" value="1"/>
</dbReference>
<dbReference type="PANTHER" id="PTHR46244:SF6">
    <property type="entry name" value="PHOSPHOENOLPYRUVATE-PROTEIN PHOSPHOTRANSFERASE"/>
    <property type="match status" value="1"/>
</dbReference>
<dbReference type="Gene3D" id="1.10.274.10">
    <property type="entry name" value="PtsI, HPr-binding domain"/>
    <property type="match status" value="1"/>
</dbReference>
<keyword evidence="17" id="KW-0670">Pyruvate</keyword>
<dbReference type="Pfam" id="PF00391">
    <property type="entry name" value="PEP-utilizers"/>
    <property type="match status" value="1"/>
</dbReference>
<dbReference type="OrthoDB" id="9765468at2"/>
<dbReference type="SUPFAM" id="SSF55804">
    <property type="entry name" value="Phoshotransferase/anion transport protein"/>
    <property type="match status" value="1"/>
</dbReference>
<dbReference type="GO" id="GO:0005737">
    <property type="term" value="C:cytoplasm"/>
    <property type="evidence" value="ECO:0007669"/>
    <property type="project" value="UniProtKB-SubCell"/>
</dbReference>
<keyword evidence="18" id="KW-1185">Reference proteome</keyword>
<evidence type="ECO:0000256" key="6">
    <source>
        <dbReference type="ARBA" id="ARBA00022448"/>
    </source>
</evidence>
<dbReference type="SUPFAM" id="SSF52009">
    <property type="entry name" value="Phosphohistidine domain"/>
    <property type="match status" value="1"/>
</dbReference>
<dbReference type="InterPro" id="IPR006318">
    <property type="entry name" value="PTS_EI-like"/>
</dbReference>
<dbReference type="SUPFAM" id="SSF51621">
    <property type="entry name" value="Phosphoenolpyruvate/pyruvate domain"/>
    <property type="match status" value="1"/>
</dbReference>
<dbReference type="Pfam" id="PF05524">
    <property type="entry name" value="PEP-utilisers_N"/>
    <property type="match status" value="1"/>
</dbReference>
<dbReference type="GO" id="GO:0009401">
    <property type="term" value="P:phosphoenolpyruvate-dependent sugar phosphotransferase system"/>
    <property type="evidence" value="ECO:0007669"/>
    <property type="project" value="UniProtKB-KW"/>
</dbReference>
<evidence type="ECO:0000256" key="5">
    <source>
        <dbReference type="ARBA" id="ARBA00012232"/>
    </source>
</evidence>
<evidence type="ECO:0000256" key="7">
    <source>
        <dbReference type="ARBA" id="ARBA00022490"/>
    </source>
</evidence>
<sequence length="845" mass="89365">METLPTPVEVRLAASPADRDDAVRSAGALLVQAGFCDAAYVASLLRREQVATTYLGQGVAIPHGMVEDKGLVRRTGLAVLQVPQGVAWGGADKPVHLVVAIAAASDEHITVLRRLTRLMRDPARIAQLVGSTRAEEIVAALTSDAAPDAAAAPAHDYPLGLDLTLNYPNGLHARPAGQWAQLAARFQAALRVRHGDAVADARNMAALLSLGAGRGAALRLSAQGPDAEAALAALRDLVLRLGDEETRQAELAAARQAQAQGLGRLLGDWQPAARQTINGIAASPGLVVGTLVSAEAGTLEVADTHQGFAQEAALLDRALNAAAAQIYHLAEQARTQGRAEQAGIFDAHGQMLRDPALLRAVSRLVVQGHGAAWAWRHVLAERVAAQRVVADALLAARAADLQDVGERVLRHLLGRGDDAGTDPSTWPRDALLLADDLSPSVTAQIDVQRVKGFCTARGGPTAHTAILARALGLPAVVAAGPGVLHLQPGERAILDGYRGQLHIAPTEEALQQTAAMIERLARHQAEEAASRLQPATTTDGHSVEIAANVNRADQVARALEQGAEGVGLMRTEFLFLERDHVPDEEEQFAVYQAMVQAMGGRPLIVRTLDIGGDKQVPHLNLPVEENPFLGVRGARLCLQRDDLLMPQLRALVRAAQTGPLSIMFPMISTVDEVRQLKARLAEVQQQLGMAGRTIPVGIMIEVPSAARMADRLAAHVDFFSIGTNDLTQYTLAVDRQHPQLAGMADSLHPAVLRLVADTVAGARRHGRWVGVCGGLAGEPLGAALLAGLGVHELSMSVGDLTAIKALLRRHSLAELQALARQALDMDDGDQVRALGAQLRAAPERV</sequence>
<name>A0A368XVW7_9BURK</name>
<dbReference type="AlphaFoldDB" id="A0A368XVW7"/>
<dbReference type="SUPFAM" id="SSF55594">
    <property type="entry name" value="HPr-like"/>
    <property type="match status" value="1"/>
</dbReference>
<protein>
    <recommendedName>
        <fullName evidence="5">phosphoenolpyruvate--protein phosphotransferase</fullName>
        <ecNumber evidence="5">2.7.3.9</ecNumber>
    </recommendedName>
</protein>
<dbReference type="InterPro" id="IPR008731">
    <property type="entry name" value="PTS_EIN"/>
</dbReference>
<dbReference type="InterPro" id="IPR002178">
    <property type="entry name" value="PTS_EIIA_type-2_dom"/>
</dbReference>
<dbReference type="GO" id="GO:0008965">
    <property type="term" value="F:phosphoenolpyruvate-protein phosphotransferase activity"/>
    <property type="evidence" value="ECO:0007669"/>
    <property type="project" value="UniProtKB-EC"/>
</dbReference>
<keyword evidence="10 17" id="KW-0808">Transferase</keyword>
<dbReference type="SUPFAM" id="SSF47831">
    <property type="entry name" value="Enzyme I of the PEP:sugar phosphotransferase system HPr-binding (sub)domain"/>
    <property type="match status" value="1"/>
</dbReference>
<dbReference type="Gene3D" id="3.40.930.10">
    <property type="entry name" value="Mannitol-specific EII, Chain A"/>
    <property type="match status" value="1"/>
</dbReference>
<keyword evidence="7" id="KW-0963">Cytoplasm</keyword>
<feature type="domain" description="PTS EIIA type-2" evidence="15">
    <location>
        <begin position="3"/>
        <end position="144"/>
    </location>
</feature>
<keyword evidence="12" id="KW-0479">Metal-binding</keyword>
<evidence type="ECO:0000259" key="15">
    <source>
        <dbReference type="PROSITE" id="PS51094"/>
    </source>
</evidence>
<dbReference type="Pfam" id="PF00359">
    <property type="entry name" value="PTS_EIIA_2"/>
    <property type="match status" value="1"/>
</dbReference>
<evidence type="ECO:0000313" key="18">
    <source>
        <dbReference type="Proteomes" id="UP000252884"/>
    </source>
</evidence>
<comment type="catalytic activity">
    <reaction evidence="1">
        <text>L-histidyl-[protein] + phosphoenolpyruvate = N(pros)-phospho-L-histidyl-[protein] + pyruvate</text>
        <dbReference type="Rhea" id="RHEA:23880"/>
        <dbReference type="Rhea" id="RHEA-COMP:9745"/>
        <dbReference type="Rhea" id="RHEA-COMP:9746"/>
        <dbReference type="ChEBI" id="CHEBI:15361"/>
        <dbReference type="ChEBI" id="CHEBI:29979"/>
        <dbReference type="ChEBI" id="CHEBI:58702"/>
        <dbReference type="ChEBI" id="CHEBI:64837"/>
        <dbReference type="EC" id="2.7.3.9"/>
    </reaction>
</comment>
<dbReference type="InterPro" id="IPR000121">
    <property type="entry name" value="PEP_util_C"/>
</dbReference>
<feature type="domain" description="HPr" evidence="16">
    <location>
        <begin position="158"/>
        <end position="245"/>
    </location>
</feature>
<dbReference type="InterPro" id="IPR018274">
    <property type="entry name" value="PEP_util_AS"/>
</dbReference>
<dbReference type="InterPro" id="IPR015813">
    <property type="entry name" value="Pyrv/PenolPyrv_kinase-like_dom"/>
</dbReference>
<evidence type="ECO:0000256" key="11">
    <source>
        <dbReference type="ARBA" id="ARBA00022683"/>
    </source>
</evidence>
<dbReference type="PROSITE" id="PS00372">
    <property type="entry name" value="PTS_EIIA_TYPE_2_HIS"/>
    <property type="match status" value="1"/>
</dbReference>
<keyword evidence="11" id="KW-0598">Phosphotransferase system</keyword>
<dbReference type="PANTHER" id="PTHR46244">
    <property type="entry name" value="PHOSPHOENOLPYRUVATE-PROTEIN PHOSPHOTRANSFERASE"/>
    <property type="match status" value="1"/>
</dbReference>
<reference evidence="17 18" key="1">
    <citation type="submission" date="2018-07" db="EMBL/GenBank/DDBJ databases">
        <title>Genomic Encyclopedia of Type Strains, Phase IV (KMG-IV): sequencing the most valuable type-strain genomes for metagenomic binning, comparative biology and taxonomic classification.</title>
        <authorList>
            <person name="Goeker M."/>
        </authorList>
    </citation>
    <scope>NUCLEOTIDE SEQUENCE [LARGE SCALE GENOMIC DNA]</scope>
    <source>
        <strain evidence="17 18">DSM 21634</strain>
    </source>
</reference>
<dbReference type="InterPro" id="IPR016152">
    <property type="entry name" value="PTrfase/Anion_transptr"/>
</dbReference>
<dbReference type="NCBIfam" id="TIGR01003">
    <property type="entry name" value="PTS_HPr_family"/>
    <property type="match status" value="1"/>
</dbReference>
<evidence type="ECO:0000256" key="2">
    <source>
        <dbReference type="ARBA" id="ARBA00001946"/>
    </source>
</evidence>
<evidence type="ECO:0000259" key="16">
    <source>
        <dbReference type="PROSITE" id="PS51350"/>
    </source>
</evidence>
<keyword evidence="14" id="KW-0460">Magnesium</keyword>
<proteinExistence type="inferred from homology"/>
<dbReference type="PROSITE" id="PS00742">
    <property type="entry name" value="PEP_ENZYMES_2"/>
    <property type="match status" value="1"/>
</dbReference>
<evidence type="ECO:0000256" key="14">
    <source>
        <dbReference type="ARBA" id="ARBA00022842"/>
    </source>
</evidence>
<dbReference type="NCBIfam" id="TIGR01417">
    <property type="entry name" value="PTS_I_fam"/>
    <property type="match status" value="1"/>
</dbReference>
<keyword evidence="13" id="KW-0418">Kinase</keyword>
<dbReference type="PROSITE" id="PS51350">
    <property type="entry name" value="PTS_HPR_DOM"/>
    <property type="match status" value="1"/>
</dbReference>
<accession>A0A368XVW7</accession>
<dbReference type="InterPro" id="IPR008279">
    <property type="entry name" value="PEP-util_enz_mobile_dom"/>
</dbReference>
<dbReference type="PROSITE" id="PS00370">
    <property type="entry name" value="PEP_ENZYMES_PHOS_SITE"/>
    <property type="match status" value="1"/>
</dbReference>
<dbReference type="InterPro" id="IPR036637">
    <property type="entry name" value="Phosphohistidine_dom_sf"/>
</dbReference>
<keyword evidence="8" id="KW-0597">Phosphoprotein</keyword>
<dbReference type="RefSeq" id="WP_114468537.1">
    <property type="nucleotide sequence ID" value="NZ_QPJK01000004.1"/>
</dbReference>
<gene>
    <name evidence="17" type="ORF">DES41_104105</name>
</gene>
<dbReference type="CDD" id="cd00211">
    <property type="entry name" value="PTS_IIA_fru"/>
    <property type="match status" value="1"/>
</dbReference>
<dbReference type="InterPro" id="IPR035895">
    <property type="entry name" value="HPr-like_sf"/>
</dbReference>
<dbReference type="GO" id="GO:0046872">
    <property type="term" value="F:metal ion binding"/>
    <property type="evidence" value="ECO:0007669"/>
    <property type="project" value="UniProtKB-KW"/>
</dbReference>
<evidence type="ECO:0000256" key="4">
    <source>
        <dbReference type="ARBA" id="ARBA00007837"/>
    </source>
</evidence>
<dbReference type="GO" id="GO:0016301">
    <property type="term" value="F:kinase activity"/>
    <property type="evidence" value="ECO:0007669"/>
    <property type="project" value="UniProtKB-KW"/>
</dbReference>
<dbReference type="PRINTS" id="PR01736">
    <property type="entry name" value="PHPHTRNFRASE"/>
</dbReference>
<dbReference type="Gene3D" id="3.50.30.10">
    <property type="entry name" value="Phosphohistidine domain"/>
    <property type="match status" value="1"/>
</dbReference>
<keyword evidence="9" id="KW-0762">Sugar transport</keyword>
<dbReference type="Gene3D" id="3.30.1340.10">
    <property type="entry name" value="HPr-like"/>
    <property type="match status" value="1"/>
</dbReference>
<comment type="cofactor">
    <cofactor evidence="2">
        <name>Mg(2+)</name>
        <dbReference type="ChEBI" id="CHEBI:18420"/>
    </cofactor>
</comment>
<evidence type="ECO:0000313" key="17">
    <source>
        <dbReference type="EMBL" id="RCW71286.1"/>
    </source>
</evidence>
<dbReference type="Proteomes" id="UP000252884">
    <property type="component" value="Unassembled WGS sequence"/>
</dbReference>
<dbReference type="EMBL" id="QPJK01000004">
    <property type="protein sequence ID" value="RCW71286.1"/>
    <property type="molecule type" value="Genomic_DNA"/>
</dbReference>
<dbReference type="InterPro" id="IPR000032">
    <property type="entry name" value="HPr-like"/>
</dbReference>
<dbReference type="PROSITE" id="PS51094">
    <property type="entry name" value="PTS_EIIA_TYPE_2"/>
    <property type="match status" value="1"/>
</dbReference>
<evidence type="ECO:0000256" key="8">
    <source>
        <dbReference type="ARBA" id="ARBA00022553"/>
    </source>
</evidence>
<dbReference type="Pfam" id="PF02896">
    <property type="entry name" value="PEP-utilizers_C"/>
    <property type="match status" value="1"/>
</dbReference>